<evidence type="ECO:0000256" key="8">
    <source>
        <dbReference type="ARBA" id="ARBA00022777"/>
    </source>
</evidence>
<dbReference type="PROSITE" id="PS51093">
    <property type="entry name" value="PTS_EIIA_TYPE_1"/>
    <property type="match status" value="1"/>
</dbReference>
<feature type="domain" description="PTS EIIC type-1" evidence="15">
    <location>
        <begin position="107"/>
        <end position="471"/>
    </location>
</feature>
<dbReference type="InterPro" id="IPR013013">
    <property type="entry name" value="PTS_EIIC_1"/>
</dbReference>
<dbReference type="GO" id="GO:0008982">
    <property type="term" value="F:protein-N(PI)-phosphohistidine-sugar phosphotransferase activity"/>
    <property type="evidence" value="ECO:0007669"/>
    <property type="project" value="InterPro"/>
</dbReference>
<dbReference type="InterPro" id="IPR001996">
    <property type="entry name" value="PTS_IIB_1"/>
</dbReference>
<dbReference type="GO" id="GO:0090589">
    <property type="term" value="F:protein-phosphocysteine-trehalose phosphotransferase system transporter activity"/>
    <property type="evidence" value="ECO:0007669"/>
    <property type="project" value="TreeGrafter"/>
</dbReference>
<evidence type="ECO:0000256" key="12">
    <source>
        <dbReference type="SAM" id="Phobius"/>
    </source>
</evidence>
<dbReference type="CDD" id="cd00212">
    <property type="entry name" value="PTS_IIB_glc"/>
    <property type="match status" value="1"/>
</dbReference>
<dbReference type="GO" id="GO:0015771">
    <property type="term" value="P:trehalose transport"/>
    <property type="evidence" value="ECO:0007669"/>
    <property type="project" value="TreeGrafter"/>
</dbReference>
<feature type="transmembrane region" description="Helical" evidence="12">
    <location>
        <begin position="437"/>
        <end position="456"/>
    </location>
</feature>
<dbReference type="Proteomes" id="UP000095380">
    <property type="component" value="Unassembled WGS sequence"/>
</dbReference>
<dbReference type="PANTHER" id="PTHR30175">
    <property type="entry name" value="PHOSPHOTRANSFERASE SYSTEM TRANSPORT PROTEIN"/>
    <property type="match status" value="1"/>
</dbReference>
<proteinExistence type="predicted"/>
<dbReference type="FunFam" id="2.70.70.10:FF:000001">
    <property type="entry name" value="PTS system glucose-specific IIA component"/>
    <property type="match status" value="1"/>
</dbReference>
<dbReference type="PROSITE" id="PS01035">
    <property type="entry name" value="PTS_EIIB_TYPE_1_CYS"/>
    <property type="match status" value="1"/>
</dbReference>
<name>A0A174DKZ2_9FIRM</name>
<dbReference type="InterPro" id="IPR003352">
    <property type="entry name" value="PTS_EIIC"/>
</dbReference>
<evidence type="ECO:0000256" key="9">
    <source>
        <dbReference type="ARBA" id="ARBA00022989"/>
    </source>
</evidence>
<dbReference type="Pfam" id="PF02378">
    <property type="entry name" value="PTS_EIIC"/>
    <property type="match status" value="1"/>
</dbReference>
<feature type="transmembrane region" description="Helical" evidence="12">
    <location>
        <begin position="286"/>
        <end position="310"/>
    </location>
</feature>
<keyword evidence="4" id="KW-0762">Sugar transport</keyword>
<keyword evidence="6" id="KW-0598">Phosphotransferase system</keyword>
<keyword evidence="8" id="KW-0418">Kinase</keyword>
<dbReference type="EMBL" id="CYYM01000009">
    <property type="protein sequence ID" value="CUO26104.1"/>
    <property type="molecule type" value="Genomic_DNA"/>
</dbReference>
<evidence type="ECO:0000259" key="15">
    <source>
        <dbReference type="PROSITE" id="PS51103"/>
    </source>
</evidence>
<dbReference type="InterPro" id="IPR001127">
    <property type="entry name" value="PTS_EIIA_1_perm"/>
</dbReference>
<evidence type="ECO:0000256" key="3">
    <source>
        <dbReference type="ARBA" id="ARBA00022475"/>
    </source>
</evidence>
<dbReference type="PROSITE" id="PS00371">
    <property type="entry name" value="PTS_EIIA_TYPE_1_HIS"/>
    <property type="match status" value="1"/>
</dbReference>
<keyword evidence="5" id="KW-0808">Transferase</keyword>
<evidence type="ECO:0000256" key="5">
    <source>
        <dbReference type="ARBA" id="ARBA00022679"/>
    </source>
</evidence>
<dbReference type="Gene3D" id="3.30.1360.60">
    <property type="entry name" value="Glucose permease domain IIB"/>
    <property type="match status" value="1"/>
</dbReference>
<dbReference type="PANTHER" id="PTHR30175:SF7">
    <property type="entry name" value="NEGATIVE REGULATOR OF SACY ACTIVITY"/>
    <property type="match status" value="1"/>
</dbReference>
<dbReference type="NCBIfam" id="TIGR00826">
    <property type="entry name" value="EIIB_glc"/>
    <property type="match status" value="1"/>
</dbReference>
<evidence type="ECO:0000256" key="10">
    <source>
        <dbReference type="ARBA" id="ARBA00023136"/>
    </source>
</evidence>
<evidence type="ECO:0000256" key="2">
    <source>
        <dbReference type="ARBA" id="ARBA00022448"/>
    </source>
</evidence>
<keyword evidence="7 12" id="KW-0812">Transmembrane</keyword>
<feature type="transmembrane region" description="Helical" evidence="12">
    <location>
        <begin position="108"/>
        <end position="130"/>
    </location>
</feature>
<evidence type="ECO:0000313" key="16">
    <source>
        <dbReference type="EMBL" id="CUO26104.1"/>
    </source>
</evidence>
<dbReference type="GO" id="GO:0009401">
    <property type="term" value="P:phosphoenolpyruvate-dependent sugar phosphotransferase system"/>
    <property type="evidence" value="ECO:0007669"/>
    <property type="project" value="UniProtKB-KW"/>
</dbReference>
<feature type="transmembrane region" description="Helical" evidence="12">
    <location>
        <begin position="395"/>
        <end position="416"/>
    </location>
</feature>
<keyword evidence="3" id="KW-1003">Cell membrane</keyword>
<keyword evidence="9 12" id="KW-1133">Transmembrane helix</keyword>
<dbReference type="PROSITE" id="PS51103">
    <property type="entry name" value="PTS_EIIC_TYPE_1"/>
    <property type="match status" value="1"/>
</dbReference>
<protein>
    <submittedName>
        <fullName evidence="16">EIIBCA-Bgl</fullName>
    </submittedName>
</protein>
<sequence length="643" mass="68112">MDYRKTAQDILDHVGGSKNIASAAHCATRLRLVITDNKKVSKEALENIDGVKGVFEASGQLQIILGTGTVNKVFAEFIDIAGITASSKAEAKEAAAEKQNWFMRAIKLLGDIFVPIIPAIVASGFLMGIMNSLDFMNSNGFLHINTHSSIYVFANLFSNIAYTFLQILIAFSAAKAFGANQYLGAVIGMIMIHPSLQNAYTVATEGVQQTQSVFFGLFKIDMVGYQGHVIPVIIAVWILAVIEKKLHKIVPEVLDLFVTPLVSVFVTGYLTLSIVGPIFVWAENAILGAIQWMLTLPLGIGSLIMGGLYAPTVVTGIHQMYTAIDIGQLAKYGVTYWLPLASAANVAQGAAALAVGIKSKDKKIKSLALPSSLSAFMGITEPAIFGVNLRFFKPFIAGCIGGGCGALYASLVHLGAKGTGVTGIFGILLCLNQPLQYLIEMVIAVGVAFVISFLIYEDAEPKAATADAAETAAVENMETTDAVATADTTAETAEETLTSPVNGTQIPLSEVADETFASEMLGTTVAVEPADGKIVAPCDGEVSNIFETGHAVCITTEAGGELLIHIGIDTVKMDGKGFTKKVSDGDKVHAGDILVEADLEEIKNAGYQTTTMMILTNTDEFGNVTKAEPAEVKTTSKVMTLTK</sequence>
<dbReference type="SUPFAM" id="SSF55604">
    <property type="entry name" value="Glucose permease domain IIB"/>
    <property type="match status" value="1"/>
</dbReference>
<dbReference type="InterPro" id="IPR011055">
    <property type="entry name" value="Dup_hybrid_motif"/>
</dbReference>
<evidence type="ECO:0000256" key="4">
    <source>
        <dbReference type="ARBA" id="ARBA00022597"/>
    </source>
</evidence>
<comment type="subcellular location">
    <subcellularLocation>
        <location evidence="1">Cell membrane</location>
        <topology evidence="1">Multi-pass membrane protein</topology>
    </subcellularLocation>
</comment>
<reference evidence="16 17" key="1">
    <citation type="submission" date="2015-09" db="EMBL/GenBank/DDBJ databases">
        <authorList>
            <consortium name="Pathogen Informatics"/>
        </authorList>
    </citation>
    <scope>NUCLEOTIDE SEQUENCE [LARGE SCALE GENOMIC DNA]</scope>
    <source>
        <strain evidence="16 17">2789STDY5608851</strain>
    </source>
</reference>
<feature type="domain" description="PTS EIIA type-1" evidence="13">
    <location>
        <begin position="513"/>
        <end position="617"/>
    </location>
</feature>
<evidence type="ECO:0000256" key="6">
    <source>
        <dbReference type="ARBA" id="ARBA00022683"/>
    </source>
</evidence>
<dbReference type="SUPFAM" id="SSF51261">
    <property type="entry name" value="Duplicated hybrid motif"/>
    <property type="match status" value="1"/>
</dbReference>
<dbReference type="PROSITE" id="PS51098">
    <property type="entry name" value="PTS_EIIB_TYPE_1"/>
    <property type="match status" value="1"/>
</dbReference>
<organism evidence="16 17">
    <name type="scientific">Dorea longicatena</name>
    <dbReference type="NCBI Taxonomy" id="88431"/>
    <lineage>
        <taxon>Bacteria</taxon>
        <taxon>Bacillati</taxon>
        <taxon>Bacillota</taxon>
        <taxon>Clostridia</taxon>
        <taxon>Lachnospirales</taxon>
        <taxon>Lachnospiraceae</taxon>
        <taxon>Dorea</taxon>
    </lineage>
</organism>
<feature type="domain" description="PTS EIIB type-1" evidence="14">
    <location>
        <begin position="4"/>
        <end position="87"/>
    </location>
</feature>
<feature type="transmembrane region" description="Helical" evidence="12">
    <location>
        <begin position="254"/>
        <end position="280"/>
    </location>
</feature>
<feature type="transmembrane region" description="Helical" evidence="12">
    <location>
        <begin position="150"/>
        <end position="171"/>
    </location>
</feature>
<feature type="transmembrane region" description="Helical" evidence="12">
    <location>
        <begin position="223"/>
        <end position="242"/>
    </location>
</feature>
<accession>A0A174DKZ2</accession>
<evidence type="ECO:0000313" key="17">
    <source>
        <dbReference type="Proteomes" id="UP000095380"/>
    </source>
</evidence>
<dbReference type="NCBIfam" id="TIGR00830">
    <property type="entry name" value="PTBA"/>
    <property type="match status" value="1"/>
</dbReference>
<feature type="active site" description="Phosphocysteine intermediate; for EIIB activity" evidence="11">
    <location>
        <position position="26"/>
    </location>
</feature>
<evidence type="ECO:0000256" key="11">
    <source>
        <dbReference type="PROSITE-ProRule" id="PRU00421"/>
    </source>
</evidence>
<gene>
    <name evidence="16" type="primary">bglF_2</name>
    <name evidence="16" type="ORF">ERS852408_01802</name>
</gene>
<dbReference type="RefSeq" id="WP_055194874.1">
    <property type="nucleotide sequence ID" value="NZ_CYYM01000009.1"/>
</dbReference>
<evidence type="ECO:0000256" key="7">
    <source>
        <dbReference type="ARBA" id="ARBA00022692"/>
    </source>
</evidence>
<dbReference type="Pfam" id="PF00367">
    <property type="entry name" value="PTS_EIIB"/>
    <property type="match status" value="1"/>
</dbReference>
<evidence type="ECO:0000256" key="1">
    <source>
        <dbReference type="ARBA" id="ARBA00004651"/>
    </source>
</evidence>
<dbReference type="Gene3D" id="2.70.70.10">
    <property type="entry name" value="Glucose Permease (Domain IIA)"/>
    <property type="match status" value="1"/>
</dbReference>
<dbReference type="Pfam" id="PF00358">
    <property type="entry name" value="PTS_EIIA_1"/>
    <property type="match status" value="1"/>
</dbReference>
<dbReference type="GO" id="GO:0016301">
    <property type="term" value="F:kinase activity"/>
    <property type="evidence" value="ECO:0007669"/>
    <property type="project" value="UniProtKB-KW"/>
</dbReference>
<dbReference type="FunFam" id="3.30.1360.60:FF:000001">
    <property type="entry name" value="PTS system glucose-specific IIBC component PtsG"/>
    <property type="match status" value="1"/>
</dbReference>
<evidence type="ECO:0000259" key="13">
    <source>
        <dbReference type="PROSITE" id="PS51093"/>
    </source>
</evidence>
<dbReference type="GO" id="GO:0005886">
    <property type="term" value="C:plasma membrane"/>
    <property type="evidence" value="ECO:0007669"/>
    <property type="project" value="UniProtKB-SubCell"/>
</dbReference>
<keyword evidence="2" id="KW-0813">Transport</keyword>
<dbReference type="AlphaFoldDB" id="A0A174DKZ2"/>
<dbReference type="InterPro" id="IPR050558">
    <property type="entry name" value="PTS_Sugar-Specific_Components"/>
</dbReference>
<keyword evidence="10 12" id="KW-0472">Membrane</keyword>
<dbReference type="InterPro" id="IPR036878">
    <property type="entry name" value="Glu_permease_IIB"/>
</dbReference>
<evidence type="ECO:0000259" key="14">
    <source>
        <dbReference type="PROSITE" id="PS51098"/>
    </source>
</evidence>
<dbReference type="InterPro" id="IPR018113">
    <property type="entry name" value="PTrfase_EIIB_Cys"/>
</dbReference>